<evidence type="ECO:0000313" key="3">
    <source>
        <dbReference type="Proteomes" id="UP000663860"/>
    </source>
</evidence>
<accession>A0A814HLH7</accession>
<organism evidence="1 3">
    <name type="scientific">Adineta steineri</name>
    <dbReference type="NCBI Taxonomy" id="433720"/>
    <lineage>
        <taxon>Eukaryota</taxon>
        <taxon>Metazoa</taxon>
        <taxon>Spiralia</taxon>
        <taxon>Gnathifera</taxon>
        <taxon>Rotifera</taxon>
        <taxon>Eurotatoria</taxon>
        <taxon>Bdelloidea</taxon>
        <taxon>Adinetida</taxon>
        <taxon>Adinetidae</taxon>
        <taxon>Adineta</taxon>
    </lineage>
</organism>
<dbReference type="Proteomes" id="UP000663868">
    <property type="component" value="Unassembled WGS sequence"/>
</dbReference>
<proteinExistence type="predicted"/>
<dbReference type="EMBL" id="CAJOBB010000735">
    <property type="protein sequence ID" value="CAF3740681.1"/>
    <property type="molecule type" value="Genomic_DNA"/>
</dbReference>
<sequence>MSSKGISSYKIRNIMEKAAMYPMDVTGIFDENISGLIHNICSSSQMPPEYLVTMLLPAIGHFANGSQVRTNTGIPTNISFFTTIIGYPSVNKSGAVSVNW</sequence>
<name>A0A814HLH7_9BILA</name>
<dbReference type="AlphaFoldDB" id="A0A814HLH7"/>
<reference evidence="1" key="1">
    <citation type="submission" date="2021-02" db="EMBL/GenBank/DDBJ databases">
        <authorList>
            <person name="Nowell W R."/>
        </authorList>
    </citation>
    <scope>NUCLEOTIDE SEQUENCE</scope>
</reference>
<comment type="caution">
    <text evidence="1">The sequence shown here is derived from an EMBL/GenBank/DDBJ whole genome shotgun (WGS) entry which is preliminary data.</text>
</comment>
<dbReference type="Proteomes" id="UP000663860">
    <property type="component" value="Unassembled WGS sequence"/>
</dbReference>
<gene>
    <name evidence="1" type="ORF">IZO911_LOCUS18221</name>
    <name evidence="2" type="ORF">KXQ929_LOCUS13639</name>
</gene>
<evidence type="ECO:0000313" key="1">
    <source>
        <dbReference type="EMBL" id="CAF1011771.1"/>
    </source>
</evidence>
<protein>
    <submittedName>
        <fullName evidence="1">Uncharacterized protein</fullName>
    </submittedName>
</protein>
<evidence type="ECO:0000313" key="2">
    <source>
        <dbReference type="EMBL" id="CAF3740681.1"/>
    </source>
</evidence>
<dbReference type="EMBL" id="CAJNOE010000174">
    <property type="protein sequence ID" value="CAF1011771.1"/>
    <property type="molecule type" value="Genomic_DNA"/>
</dbReference>